<feature type="domain" description="N-acetyltransferase" evidence="3">
    <location>
        <begin position="9"/>
        <end position="152"/>
    </location>
</feature>
<dbReference type="PANTHER" id="PTHR43877">
    <property type="entry name" value="AMINOALKYLPHOSPHONATE N-ACETYLTRANSFERASE-RELATED-RELATED"/>
    <property type="match status" value="1"/>
</dbReference>
<dbReference type="Gene3D" id="3.40.630.30">
    <property type="match status" value="1"/>
</dbReference>
<accession>A0A840Y8U5</accession>
<evidence type="ECO:0000256" key="1">
    <source>
        <dbReference type="ARBA" id="ARBA00022679"/>
    </source>
</evidence>
<dbReference type="RefSeq" id="WP_184514171.1">
    <property type="nucleotide sequence ID" value="NZ_JACIJD010000003.1"/>
</dbReference>
<dbReference type="InterPro" id="IPR000182">
    <property type="entry name" value="GNAT_dom"/>
</dbReference>
<dbReference type="InterPro" id="IPR016181">
    <property type="entry name" value="Acyl_CoA_acyltransferase"/>
</dbReference>
<dbReference type="PROSITE" id="PS51186">
    <property type="entry name" value="GNAT"/>
    <property type="match status" value="1"/>
</dbReference>
<dbReference type="InterPro" id="IPR050832">
    <property type="entry name" value="Bact_Acetyltransf"/>
</dbReference>
<dbReference type="EMBL" id="JACIJD010000003">
    <property type="protein sequence ID" value="MBB5692797.1"/>
    <property type="molecule type" value="Genomic_DNA"/>
</dbReference>
<keyword evidence="1 4" id="KW-0808">Transferase</keyword>
<evidence type="ECO:0000313" key="5">
    <source>
        <dbReference type="Proteomes" id="UP000580654"/>
    </source>
</evidence>
<sequence>MAGGTRYGVEIRSALPADAGDLAGMLGGTAREMANRLEVLLKDPASSVLVATGWNGAAIGVIALHRHPSLAADRPLARITALAVAEEERRNGIGRLLIKAGAQAARAGGCETLEAAPPEGEDRGAAFLSALGFIPAGANLARPLRKRAADAA</sequence>
<keyword evidence="2" id="KW-0012">Acyltransferase</keyword>
<name>A0A840Y8U5_9PROT</name>
<reference evidence="4 5" key="1">
    <citation type="submission" date="2020-08" db="EMBL/GenBank/DDBJ databases">
        <title>Genomic Encyclopedia of Type Strains, Phase IV (KMG-IV): sequencing the most valuable type-strain genomes for metagenomic binning, comparative biology and taxonomic classification.</title>
        <authorList>
            <person name="Goeker M."/>
        </authorList>
    </citation>
    <scope>NUCLEOTIDE SEQUENCE [LARGE SCALE GENOMIC DNA]</scope>
    <source>
        <strain evidence="4 5">DSM 25622</strain>
    </source>
</reference>
<evidence type="ECO:0000259" key="3">
    <source>
        <dbReference type="PROSITE" id="PS51186"/>
    </source>
</evidence>
<protein>
    <submittedName>
        <fullName evidence="4">N-acetylglutamate synthase-like GNAT family acetyltransferase</fullName>
    </submittedName>
</protein>
<dbReference type="Proteomes" id="UP000580654">
    <property type="component" value="Unassembled WGS sequence"/>
</dbReference>
<dbReference type="AlphaFoldDB" id="A0A840Y8U5"/>
<evidence type="ECO:0000256" key="2">
    <source>
        <dbReference type="ARBA" id="ARBA00023315"/>
    </source>
</evidence>
<organism evidence="4 5">
    <name type="scientific">Muricoccus pecuniae</name>
    <dbReference type="NCBI Taxonomy" id="693023"/>
    <lineage>
        <taxon>Bacteria</taxon>
        <taxon>Pseudomonadati</taxon>
        <taxon>Pseudomonadota</taxon>
        <taxon>Alphaproteobacteria</taxon>
        <taxon>Acetobacterales</taxon>
        <taxon>Roseomonadaceae</taxon>
        <taxon>Muricoccus</taxon>
    </lineage>
</organism>
<keyword evidence="5" id="KW-1185">Reference proteome</keyword>
<dbReference type="GO" id="GO:0016747">
    <property type="term" value="F:acyltransferase activity, transferring groups other than amino-acyl groups"/>
    <property type="evidence" value="ECO:0007669"/>
    <property type="project" value="InterPro"/>
</dbReference>
<evidence type="ECO:0000313" key="4">
    <source>
        <dbReference type="EMBL" id="MBB5692797.1"/>
    </source>
</evidence>
<dbReference type="Pfam" id="PF00583">
    <property type="entry name" value="Acetyltransf_1"/>
    <property type="match status" value="1"/>
</dbReference>
<proteinExistence type="predicted"/>
<comment type="caution">
    <text evidence="4">The sequence shown here is derived from an EMBL/GenBank/DDBJ whole genome shotgun (WGS) entry which is preliminary data.</text>
</comment>
<dbReference type="CDD" id="cd04301">
    <property type="entry name" value="NAT_SF"/>
    <property type="match status" value="1"/>
</dbReference>
<dbReference type="SUPFAM" id="SSF55729">
    <property type="entry name" value="Acyl-CoA N-acyltransferases (Nat)"/>
    <property type="match status" value="1"/>
</dbReference>
<gene>
    <name evidence="4" type="ORF">FHS87_000816</name>
</gene>